<organism evidence="1 2">
    <name type="scientific">Paenibacillus allorhizosphaerae</name>
    <dbReference type="NCBI Taxonomy" id="2849866"/>
    <lineage>
        <taxon>Bacteria</taxon>
        <taxon>Bacillati</taxon>
        <taxon>Bacillota</taxon>
        <taxon>Bacilli</taxon>
        <taxon>Bacillales</taxon>
        <taxon>Paenibacillaceae</taxon>
        <taxon>Paenibacillus</taxon>
    </lineage>
</organism>
<evidence type="ECO:0000313" key="2">
    <source>
        <dbReference type="Proteomes" id="UP000730618"/>
    </source>
</evidence>
<gene>
    <name evidence="1" type="ORF">PAECIP111802_04938</name>
</gene>
<name>A0ABN7TQG1_9BACL</name>
<proteinExistence type="predicted"/>
<keyword evidence="2" id="KW-1185">Reference proteome</keyword>
<dbReference type="EMBL" id="CAJVCE010000016">
    <property type="protein sequence ID" value="CAG7651339.1"/>
    <property type="molecule type" value="Genomic_DNA"/>
</dbReference>
<comment type="caution">
    <text evidence="1">The sequence shown here is derived from an EMBL/GenBank/DDBJ whole genome shotgun (WGS) entry which is preliminary data.</text>
</comment>
<sequence>MPLSLVRTRIYRLLSIYRSLLSCFLIGAIIKTSGCIGNPVMAILEVFYDSAITKENENSNSENKRQQQ</sequence>
<protein>
    <submittedName>
        <fullName evidence="1">Uncharacterized protein</fullName>
    </submittedName>
</protein>
<accession>A0ABN7TQG1</accession>
<dbReference type="Proteomes" id="UP000730618">
    <property type="component" value="Unassembled WGS sequence"/>
</dbReference>
<evidence type="ECO:0000313" key="1">
    <source>
        <dbReference type="EMBL" id="CAG7651339.1"/>
    </source>
</evidence>
<reference evidence="1 2" key="1">
    <citation type="submission" date="2021-06" db="EMBL/GenBank/DDBJ databases">
        <authorList>
            <person name="Criscuolo A."/>
        </authorList>
    </citation>
    <scope>NUCLEOTIDE SEQUENCE [LARGE SCALE GENOMIC DNA]</scope>
    <source>
        <strain evidence="2">CIP 111802</strain>
    </source>
</reference>